<organism evidence="6">
    <name type="scientific">marine sediment metagenome</name>
    <dbReference type="NCBI Taxonomy" id="412755"/>
    <lineage>
        <taxon>unclassified sequences</taxon>
        <taxon>metagenomes</taxon>
        <taxon>ecological metagenomes</taxon>
    </lineage>
</organism>
<dbReference type="InterPro" id="IPR036291">
    <property type="entry name" value="NAD(P)-bd_dom_sf"/>
</dbReference>
<dbReference type="EMBL" id="LAZR01046525">
    <property type="protein sequence ID" value="KKK96346.1"/>
    <property type="molecule type" value="Genomic_DNA"/>
</dbReference>
<dbReference type="InterPro" id="IPR044516">
    <property type="entry name" value="UXS-like"/>
</dbReference>
<dbReference type="PANTHER" id="PTHR43078:SF7">
    <property type="entry name" value="UDP-GLUCURONATE DECARBOXYLASE"/>
    <property type="match status" value="1"/>
</dbReference>
<dbReference type="Gene3D" id="3.40.50.720">
    <property type="entry name" value="NAD(P)-binding Rossmann-like Domain"/>
    <property type="match status" value="1"/>
</dbReference>
<dbReference type="SUPFAM" id="SSF51735">
    <property type="entry name" value="NAD(P)-binding Rossmann-fold domains"/>
    <property type="match status" value="1"/>
</dbReference>
<feature type="domain" description="NAD-dependent epimerase/dehydratase" evidence="5">
    <location>
        <begin position="3"/>
        <end position="104"/>
    </location>
</feature>
<evidence type="ECO:0000256" key="4">
    <source>
        <dbReference type="ARBA" id="ARBA00023239"/>
    </source>
</evidence>
<evidence type="ECO:0000256" key="2">
    <source>
        <dbReference type="ARBA" id="ARBA00022793"/>
    </source>
</evidence>
<accession>A0A0F9CI34</accession>
<dbReference type="GO" id="GO:0042732">
    <property type="term" value="P:D-xylose metabolic process"/>
    <property type="evidence" value="ECO:0007669"/>
    <property type="project" value="InterPro"/>
</dbReference>
<evidence type="ECO:0000256" key="1">
    <source>
        <dbReference type="ARBA" id="ARBA00001911"/>
    </source>
</evidence>
<comment type="cofactor">
    <cofactor evidence="1">
        <name>NAD(+)</name>
        <dbReference type="ChEBI" id="CHEBI:57540"/>
    </cofactor>
</comment>
<dbReference type="InterPro" id="IPR001509">
    <property type="entry name" value="Epimerase_deHydtase"/>
</dbReference>
<name>A0A0F9CI34_9ZZZZ</name>
<sequence>VDPMSVRSGYAESKRAGETMCVCWQHQYGVPAKIVRPFHTYGPGMRPDDGRVFADFVSDVVNARDIQMKSDGAARRTYCYVADATSAFFAVLLNGQSGQAYNVGNPDAEVSVLELARILVGLDPKKGLRVVRRSRPPGDEYVPSAVQRVRPDISKVRALGWAPTTGIEEGFGRTIRSFT</sequence>
<comment type="caution">
    <text evidence="6">The sequence shown here is derived from an EMBL/GenBank/DDBJ whole genome shotgun (WGS) entry which is preliminary data.</text>
</comment>
<feature type="non-terminal residue" evidence="6">
    <location>
        <position position="1"/>
    </location>
</feature>
<dbReference type="Pfam" id="PF01370">
    <property type="entry name" value="Epimerase"/>
    <property type="match status" value="1"/>
</dbReference>
<dbReference type="GO" id="GO:0005737">
    <property type="term" value="C:cytoplasm"/>
    <property type="evidence" value="ECO:0007669"/>
    <property type="project" value="TreeGrafter"/>
</dbReference>
<dbReference type="GO" id="GO:0070403">
    <property type="term" value="F:NAD+ binding"/>
    <property type="evidence" value="ECO:0007669"/>
    <property type="project" value="InterPro"/>
</dbReference>
<evidence type="ECO:0000256" key="3">
    <source>
        <dbReference type="ARBA" id="ARBA00023027"/>
    </source>
</evidence>
<protein>
    <recommendedName>
        <fullName evidence="5">NAD-dependent epimerase/dehydratase domain-containing protein</fullName>
    </recommendedName>
</protein>
<keyword evidence="4" id="KW-0456">Lyase</keyword>
<evidence type="ECO:0000313" key="6">
    <source>
        <dbReference type="EMBL" id="KKK96346.1"/>
    </source>
</evidence>
<evidence type="ECO:0000259" key="5">
    <source>
        <dbReference type="Pfam" id="PF01370"/>
    </source>
</evidence>
<keyword evidence="3" id="KW-0520">NAD</keyword>
<gene>
    <name evidence="6" type="ORF">LCGC14_2663690</name>
</gene>
<dbReference type="GO" id="GO:0048040">
    <property type="term" value="F:UDP-glucuronate decarboxylase activity"/>
    <property type="evidence" value="ECO:0007669"/>
    <property type="project" value="TreeGrafter"/>
</dbReference>
<reference evidence="6" key="1">
    <citation type="journal article" date="2015" name="Nature">
        <title>Complex archaea that bridge the gap between prokaryotes and eukaryotes.</title>
        <authorList>
            <person name="Spang A."/>
            <person name="Saw J.H."/>
            <person name="Jorgensen S.L."/>
            <person name="Zaremba-Niedzwiedzka K."/>
            <person name="Martijn J."/>
            <person name="Lind A.E."/>
            <person name="van Eijk R."/>
            <person name="Schleper C."/>
            <person name="Guy L."/>
            <person name="Ettema T.J."/>
        </authorList>
    </citation>
    <scope>NUCLEOTIDE SEQUENCE</scope>
</reference>
<dbReference type="AlphaFoldDB" id="A0A0F9CI34"/>
<dbReference type="PANTHER" id="PTHR43078">
    <property type="entry name" value="UDP-GLUCURONIC ACID DECARBOXYLASE-RELATED"/>
    <property type="match status" value="1"/>
</dbReference>
<proteinExistence type="predicted"/>
<keyword evidence="2" id="KW-0210">Decarboxylase</keyword>